<dbReference type="Proteomes" id="UP000501690">
    <property type="component" value="Linkage Group LG5"/>
</dbReference>
<sequence length="123" mass="14054">MDNSVIAWHSLSAARRNLPRPLGGTILTTRHQVSSEPLYEGLSPSGSYLTVKRCAVQEHPWRFYRLAHLLVPPGAITVAYSYWFLAPKHIKTYARMYTQVSRYVPFDLGELPSNTLLLYSFNK</sequence>
<proteinExistence type="predicted"/>
<keyword evidence="1" id="KW-1133">Transmembrane helix</keyword>
<gene>
    <name evidence="2" type="ORF">DEO72_LG5g1881</name>
</gene>
<evidence type="ECO:0000313" key="2">
    <source>
        <dbReference type="EMBL" id="QCD93805.1"/>
    </source>
</evidence>
<keyword evidence="1" id="KW-0472">Membrane</keyword>
<dbReference type="AlphaFoldDB" id="A0A4D6LYH5"/>
<keyword evidence="3" id="KW-1185">Reference proteome</keyword>
<feature type="transmembrane region" description="Helical" evidence="1">
    <location>
        <begin position="66"/>
        <end position="86"/>
    </location>
</feature>
<evidence type="ECO:0000313" key="3">
    <source>
        <dbReference type="Proteomes" id="UP000501690"/>
    </source>
</evidence>
<reference evidence="2 3" key="1">
    <citation type="submission" date="2019-04" db="EMBL/GenBank/DDBJ databases">
        <title>An improved genome assembly and genetic linkage map for asparagus bean, Vigna unguiculata ssp. sesquipedialis.</title>
        <authorList>
            <person name="Xia Q."/>
            <person name="Zhang R."/>
            <person name="Dong Y."/>
        </authorList>
    </citation>
    <scope>NUCLEOTIDE SEQUENCE [LARGE SCALE GENOMIC DNA]</scope>
    <source>
        <tissue evidence="2">Leaf</tissue>
    </source>
</reference>
<dbReference type="EMBL" id="CP039349">
    <property type="protein sequence ID" value="QCD93805.1"/>
    <property type="molecule type" value="Genomic_DNA"/>
</dbReference>
<organism evidence="2 3">
    <name type="scientific">Vigna unguiculata</name>
    <name type="common">Cowpea</name>
    <dbReference type="NCBI Taxonomy" id="3917"/>
    <lineage>
        <taxon>Eukaryota</taxon>
        <taxon>Viridiplantae</taxon>
        <taxon>Streptophyta</taxon>
        <taxon>Embryophyta</taxon>
        <taxon>Tracheophyta</taxon>
        <taxon>Spermatophyta</taxon>
        <taxon>Magnoliopsida</taxon>
        <taxon>eudicotyledons</taxon>
        <taxon>Gunneridae</taxon>
        <taxon>Pentapetalae</taxon>
        <taxon>rosids</taxon>
        <taxon>fabids</taxon>
        <taxon>Fabales</taxon>
        <taxon>Fabaceae</taxon>
        <taxon>Papilionoideae</taxon>
        <taxon>50 kb inversion clade</taxon>
        <taxon>NPAAA clade</taxon>
        <taxon>indigoferoid/millettioid clade</taxon>
        <taxon>Phaseoleae</taxon>
        <taxon>Vigna</taxon>
    </lineage>
</organism>
<keyword evidence="1" id="KW-0812">Transmembrane</keyword>
<accession>A0A4D6LYH5</accession>
<evidence type="ECO:0000256" key="1">
    <source>
        <dbReference type="SAM" id="Phobius"/>
    </source>
</evidence>
<protein>
    <submittedName>
        <fullName evidence="2">Uncharacterized protein</fullName>
    </submittedName>
</protein>
<name>A0A4D6LYH5_VIGUN</name>